<accession>T2DMA1</accession>
<keyword evidence="2" id="KW-1185">Reference proteome</keyword>
<dbReference type="HOGENOM" id="CLU_3283849_0_0_6"/>
<proteinExistence type="predicted"/>
<dbReference type="AlphaFoldDB" id="T2DMA1"/>
<evidence type="ECO:0000313" key="1">
    <source>
        <dbReference type="EMBL" id="AGV54019.1"/>
    </source>
</evidence>
<sequence length="40" mass="4652">MVINKGRIIDFLKMLIKHCEANNMSPLAYEKLGKFKRNSV</sequence>
<dbReference type="EMBL" id="CP001103">
    <property type="protein sequence ID" value="AGV54019.1"/>
    <property type="molecule type" value="Genomic_DNA"/>
</dbReference>
<dbReference type="Proteomes" id="UP000001870">
    <property type="component" value="Chromosome"/>
</dbReference>
<gene>
    <name evidence="1" type="ORF">MADE_000001021525</name>
</gene>
<name>T2DMA1_ALTMD</name>
<reference evidence="1 2" key="1">
    <citation type="journal article" date="2008" name="ISME J.">
        <title>Comparative genomics of two ecotypes of the marine planktonic copiotroph Alteromonas macleodii suggests alternative lifestyles associated with different kinds of particulate organic matter.</title>
        <authorList>
            <person name="Ivars-Martinez E."/>
            <person name="Martin-Cuadrado A.B."/>
            <person name="D'Auria G."/>
            <person name="Mira A."/>
            <person name="Ferriera S."/>
            <person name="Johnson J."/>
            <person name="Friedman R."/>
            <person name="Rodriguez-Valera F."/>
        </authorList>
    </citation>
    <scope>NUCLEOTIDE SEQUENCE [LARGE SCALE GENOMIC DNA]</scope>
    <source>
        <strain evidence="2">DSM 17117 / CIP 110805 / LMG 28347 / Deep ecotype</strain>
    </source>
</reference>
<protein>
    <submittedName>
        <fullName evidence="1">Uncharacterized protein</fullName>
    </submittedName>
</protein>
<reference evidence="1 2" key="2">
    <citation type="journal article" date="2015" name="Antonie Van Leeuwenhoek">
        <title>Ecophysiological diversity of a novel member of the genus Alteromonas, and description of Alteromonas mediterranea sp. nov.</title>
        <authorList>
            <person name="Ivanova E.P."/>
            <person name="Lopez-Perez M."/>
            <person name="Zabalos M."/>
            <person name="Nguyen S.H."/>
            <person name="Webb H.K."/>
            <person name="Ryan J."/>
            <person name="Lagutin K."/>
            <person name="Vyssotski M."/>
            <person name="Crawford R.J."/>
            <person name="Rodriguez-Valera F."/>
        </authorList>
    </citation>
    <scope>NUCLEOTIDE SEQUENCE [LARGE SCALE GENOMIC DNA]</scope>
    <source>
        <strain evidence="2">DSM 17117 / CIP 110805 / LMG 28347 / Deep ecotype</strain>
    </source>
</reference>
<organism evidence="1 2">
    <name type="scientific">Alteromonas mediterranea (strain DSM 17117 / CIP 110805 / LMG 28347 / Deep ecotype)</name>
    <dbReference type="NCBI Taxonomy" id="1774373"/>
    <lineage>
        <taxon>Bacteria</taxon>
        <taxon>Pseudomonadati</taxon>
        <taxon>Pseudomonadota</taxon>
        <taxon>Gammaproteobacteria</taxon>
        <taxon>Alteromonadales</taxon>
        <taxon>Alteromonadaceae</taxon>
        <taxon>Alteromonas/Salinimonas group</taxon>
        <taxon>Alteromonas</taxon>
    </lineage>
</organism>
<evidence type="ECO:0000313" key="2">
    <source>
        <dbReference type="Proteomes" id="UP000001870"/>
    </source>
</evidence>
<dbReference type="KEGG" id="amc:MADE_000001021525"/>